<feature type="transmembrane region" description="Helical" evidence="5">
    <location>
        <begin position="34"/>
        <end position="57"/>
    </location>
</feature>
<dbReference type="Gene3D" id="1.25.40.10">
    <property type="entry name" value="Tetratricopeptide repeat domain"/>
    <property type="match status" value="1"/>
</dbReference>
<dbReference type="RefSeq" id="XP_024580674.1">
    <property type="nucleotide sequence ID" value="XM_024730393.1"/>
</dbReference>
<evidence type="ECO:0000256" key="3">
    <source>
        <dbReference type="ARBA" id="ARBA00022989"/>
    </source>
</evidence>
<evidence type="ECO:0000256" key="4">
    <source>
        <dbReference type="ARBA" id="ARBA00023136"/>
    </source>
</evidence>
<dbReference type="GO" id="GO:0005783">
    <property type="term" value="C:endoplasmic reticulum"/>
    <property type="evidence" value="ECO:0007669"/>
    <property type="project" value="TreeGrafter"/>
</dbReference>
<dbReference type="AlphaFoldDB" id="A0A0P1ATJ5"/>
<evidence type="ECO:0000313" key="6">
    <source>
        <dbReference type="EMBL" id="CEG44305.1"/>
    </source>
</evidence>
<keyword evidence="2 5" id="KW-0812">Transmembrane</keyword>
<feature type="transmembrane region" description="Helical" evidence="5">
    <location>
        <begin position="147"/>
        <end position="166"/>
    </location>
</feature>
<name>A0A0P1ATJ5_PLAHL</name>
<sequence length="592" mass="67290">MSDSFSAGFREYCGGVQHAISLHHILLFYLKSRLICVSSVKCFVLNGLIFLGSIYFFDQAVIPVIHLFGDLLHRSFSYGTATKVDDVRDQVDGFVFLLYQVLWMYPIYCISFILNTIWYQEIADDAYVQLHGKPSPTPVTDMIRDELYRAIIVAFFLLQTVLTYLIPVIGPATSFIHLSWLYSLYCFEYKWSLAGWSLERKLAHFEQNWAYFAGFGSPFTLATFFVPNFVSKGIFALLFPVFLLLAIACDPVSESNRTTKKMPVFRLSRWCSLQLLRRIGKATESILDVDLTALCLLKLVQRERICYQISERKRKTKNGIMLNTTKKEVAYLDMKAKIKHSAQHVAQLGKMAKAQWIATQRQAGKDAFNKGDYKLAAEAYIKALTALDFGSTTAEKVACQQDLQIPLTCNLAACMLMTEQWDKARLMCDQALAIDPNCVKALQQRAKSKAKVADFHDARADVLRAKQIIGGPSPLFNDASDQLKDRLQKELEGILRAERRHKLRLQHNKKFQRKMMQKAVGRLYTDKEEIQNADNISNALLSHHKSLLLPTRRVQICYSLDAGIEYLLAFFAMLITAISRLLVAKDGKATVA</sequence>
<evidence type="ECO:0000256" key="1">
    <source>
        <dbReference type="ARBA" id="ARBA00004141"/>
    </source>
</evidence>
<reference evidence="7" key="1">
    <citation type="submission" date="2014-09" db="EMBL/GenBank/DDBJ databases">
        <authorList>
            <person name="Sharma Rahul"/>
            <person name="Thines Marco"/>
        </authorList>
    </citation>
    <scope>NUCLEOTIDE SEQUENCE [LARGE SCALE GENOMIC DNA]</scope>
</reference>
<organism evidence="6 7">
    <name type="scientific">Plasmopara halstedii</name>
    <name type="common">Downy mildew of sunflower</name>
    <dbReference type="NCBI Taxonomy" id="4781"/>
    <lineage>
        <taxon>Eukaryota</taxon>
        <taxon>Sar</taxon>
        <taxon>Stramenopiles</taxon>
        <taxon>Oomycota</taxon>
        <taxon>Peronosporomycetes</taxon>
        <taxon>Peronosporales</taxon>
        <taxon>Peronosporaceae</taxon>
        <taxon>Plasmopara</taxon>
    </lineage>
</organism>
<keyword evidence="4 5" id="KW-0472">Membrane</keyword>
<dbReference type="STRING" id="4781.A0A0P1ATJ5"/>
<dbReference type="GeneID" id="36395729"/>
<comment type="subcellular location">
    <subcellularLocation>
        <location evidence="1">Membrane</location>
        <topology evidence="1">Multi-pass membrane protein</topology>
    </subcellularLocation>
</comment>
<evidence type="ECO:0000256" key="2">
    <source>
        <dbReference type="ARBA" id="ARBA00022692"/>
    </source>
</evidence>
<protein>
    <submittedName>
        <fullName evidence="6">p53-mediated apoptosis protein EI24/PIG8</fullName>
    </submittedName>
</protein>
<dbReference type="GO" id="GO:0016020">
    <property type="term" value="C:membrane"/>
    <property type="evidence" value="ECO:0007669"/>
    <property type="project" value="UniProtKB-SubCell"/>
</dbReference>
<dbReference type="OrthoDB" id="266518at2759"/>
<evidence type="ECO:0000256" key="5">
    <source>
        <dbReference type="SAM" id="Phobius"/>
    </source>
</evidence>
<feature type="transmembrane region" description="Helical" evidence="5">
    <location>
        <begin position="233"/>
        <end position="252"/>
    </location>
</feature>
<dbReference type="PANTHER" id="PTHR21389">
    <property type="entry name" value="P53 INDUCED PROTEIN"/>
    <property type="match status" value="1"/>
</dbReference>
<dbReference type="Pfam" id="PF07264">
    <property type="entry name" value="EI24"/>
    <property type="match status" value="1"/>
</dbReference>
<feature type="transmembrane region" description="Helical" evidence="5">
    <location>
        <begin position="94"/>
        <end position="114"/>
    </location>
</feature>
<accession>A0A0P1ATJ5</accession>
<proteinExistence type="predicted"/>
<feature type="transmembrane region" description="Helical" evidence="5">
    <location>
        <begin position="562"/>
        <end position="583"/>
    </location>
</feature>
<dbReference type="InterPro" id="IPR059112">
    <property type="entry name" value="CysZ/EI24"/>
</dbReference>
<dbReference type="SUPFAM" id="SSF48452">
    <property type="entry name" value="TPR-like"/>
    <property type="match status" value="1"/>
</dbReference>
<keyword evidence="7" id="KW-1185">Reference proteome</keyword>
<keyword evidence="3 5" id="KW-1133">Transmembrane helix</keyword>
<dbReference type="EMBL" id="CCYD01001204">
    <property type="protein sequence ID" value="CEG44305.1"/>
    <property type="molecule type" value="Genomic_DNA"/>
</dbReference>
<dbReference type="GO" id="GO:0016236">
    <property type="term" value="P:macroautophagy"/>
    <property type="evidence" value="ECO:0007669"/>
    <property type="project" value="TreeGrafter"/>
</dbReference>
<dbReference type="Proteomes" id="UP000054928">
    <property type="component" value="Unassembled WGS sequence"/>
</dbReference>
<dbReference type="InterPro" id="IPR011990">
    <property type="entry name" value="TPR-like_helical_dom_sf"/>
</dbReference>
<evidence type="ECO:0000313" key="7">
    <source>
        <dbReference type="Proteomes" id="UP000054928"/>
    </source>
</evidence>
<dbReference type="PANTHER" id="PTHR21389:SF0">
    <property type="entry name" value="ETOPOSIDE-INDUCED PROTEIN 2.4 HOMOLOG"/>
    <property type="match status" value="1"/>
</dbReference>